<proteinExistence type="predicted"/>
<gene>
    <name evidence="1" type="ORF">PSSU_1362</name>
</gene>
<comment type="caution">
    <text evidence="1">The sequence shown here is derived from an EMBL/GenBank/DDBJ whole genome shotgun (WGS) entry which is preliminary data.</text>
</comment>
<dbReference type="AlphaFoldDB" id="A0A261ERQ9"/>
<protein>
    <submittedName>
        <fullName evidence="1">Uncharacterized protein</fullName>
    </submittedName>
</protein>
<reference evidence="1 2" key="1">
    <citation type="journal article" date="2017" name="BMC Genomics">
        <title>Comparative genomic and phylogenomic analyses of the Bifidobacteriaceae family.</title>
        <authorList>
            <person name="Lugli G.A."/>
            <person name="Milani C."/>
            <person name="Turroni F."/>
            <person name="Duranti S."/>
            <person name="Mancabelli L."/>
            <person name="Mangifesta M."/>
            <person name="Ferrario C."/>
            <person name="Modesto M."/>
            <person name="Mattarelli P."/>
            <person name="Jiri K."/>
            <person name="van Sinderen D."/>
            <person name="Ventura M."/>
        </authorList>
    </citation>
    <scope>NUCLEOTIDE SEQUENCE [LARGE SCALE GENOMIC DNA]</scope>
    <source>
        <strain evidence="1 2">DSM 24744</strain>
    </source>
</reference>
<organism evidence="1 2">
    <name type="scientific">Pseudoscardovia suis</name>
    <dbReference type="NCBI Taxonomy" id="987063"/>
    <lineage>
        <taxon>Bacteria</taxon>
        <taxon>Bacillati</taxon>
        <taxon>Actinomycetota</taxon>
        <taxon>Actinomycetes</taxon>
        <taxon>Bifidobacteriales</taxon>
        <taxon>Bifidobacteriaceae</taxon>
        <taxon>Pseudoscardovia</taxon>
    </lineage>
</organism>
<evidence type="ECO:0000313" key="2">
    <source>
        <dbReference type="Proteomes" id="UP000216454"/>
    </source>
</evidence>
<dbReference type="RefSeq" id="WP_094691673.1">
    <property type="nucleotide sequence ID" value="NZ_MWWQ01000014.1"/>
</dbReference>
<dbReference type="EMBL" id="MWWQ01000014">
    <property type="protein sequence ID" value="OZG49538.1"/>
    <property type="molecule type" value="Genomic_DNA"/>
</dbReference>
<evidence type="ECO:0000313" key="1">
    <source>
        <dbReference type="EMBL" id="OZG49538.1"/>
    </source>
</evidence>
<keyword evidence="2" id="KW-1185">Reference proteome</keyword>
<name>A0A261ERQ9_9BIFI</name>
<accession>A0A261ERQ9</accession>
<dbReference type="OrthoDB" id="9798761at2"/>
<dbReference type="Proteomes" id="UP000216454">
    <property type="component" value="Unassembled WGS sequence"/>
</dbReference>
<sequence>MANDIWNPEKIKNLAGRWSDEDEQELFKTDDGYWEKGMKTLPVVAYIPNDKMTHNKVRKHFGYTDEK</sequence>